<proteinExistence type="predicted"/>
<organism evidence="1 2">
    <name type="scientific">Williamsia phyllosphaerae</name>
    <dbReference type="NCBI Taxonomy" id="885042"/>
    <lineage>
        <taxon>Bacteria</taxon>
        <taxon>Bacillati</taxon>
        <taxon>Actinomycetota</taxon>
        <taxon>Actinomycetes</taxon>
        <taxon>Mycobacteriales</taxon>
        <taxon>Nocardiaceae</taxon>
        <taxon>Williamsia</taxon>
    </lineage>
</organism>
<keyword evidence="2" id="KW-1185">Reference proteome</keyword>
<gene>
    <name evidence="1" type="ORF">GCM10007298_04190</name>
</gene>
<evidence type="ECO:0000313" key="2">
    <source>
        <dbReference type="Proteomes" id="UP000632454"/>
    </source>
</evidence>
<dbReference type="Proteomes" id="UP000632454">
    <property type="component" value="Unassembled WGS sequence"/>
</dbReference>
<evidence type="ECO:0000313" key="1">
    <source>
        <dbReference type="EMBL" id="GGF11348.1"/>
    </source>
</evidence>
<comment type="caution">
    <text evidence="1">The sequence shown here is derived from an EMBL/GenBank/DDBJ whole genome shotgun (WGS) entry which is preliminary data.</text>
</comment>
<dbReference type="EMBL" id="BMCS01000001">
    <property type="protein sequence ID" value="GGF11348.1"/>
    <property type="molecule type" value="Genomic_DNA"/>
</dbReference>
<reference evidence="2" key="1">
    <citation type="journal article" date="2019" name="Int. J. Syst. Evol. Microbiol.">
        <title>The Global Catalogue of Microorganisms (GCM) 10K type strain sequencing project: providing services to taxonomists for standard genome sequencing and annotation.</title>
        <authorList>
            <consortium name="The Broad Institute Genomics Platform"/>
            <consortium name="The Broad Institute Genome Sequencing Center for Infectious Disease"/>
            <person name="Wu L."/>
            <person name="Ma J."/>
        </authorList>
    </citation>
    <scope>NUCLEOTIDE SEQUENCE [LARGE SCALE GENOMIC DNA]</scope>
    <source>
        <strain evidence="2">CCM 7855</strain>
    </source>
</reference>
<protein>
    <submittedName>
        <fullName evidence="1">Uncharacterized protein</fullName>
    </submittedName>
</protein>
<sequence>MLTPSIDVVIPIKTPTTATPRIAHDVRPQPSARATVSATMTASAIQTAIGAVDVSNPS</sequence>
<name>A0ABQ1U5Z6_9NOCA</name>
<accession>A0ABQ1U5Z6</accession>